<reference evidence="2" key="2">
    <citation type="submission" date="2023-07" db="EMBL/GenBank/DDBJ databases">
        <authorList>
            <consortium name="Lawrence Berkeley National Laboratory"/>
            <person name="Haridas S."/>
            <person name="Hensen N."/>
            <person name="Bonometti L."/>
            <person name="Westerberg I."/>
            <person name="Brannstrom I.O."/>
            <person name="Guillou S."/>
            <person name="Cros-Aarteil S."/>
            <person name="Calhoun S."/>
            <person name="Kuo A."/>
            <person name="Mondo S."/>
            <person name="Pangilinan J."/>
            <person name="Riley R."/>
            <person name="LaButti K."/>
            <person name="Andreopoulos B."/>
            <person name="Lipzen A."/>
            <person name="Chen C."/>
            <person name="Yanf M."/>
            <person name="Daum C."/>
            <person name="Ng V."/>
            <person name="Clum A."/>
            <person name="Steindorff A."/>
            <person name="Ohm R."/>
            <person name="Martin F."/>
            <person name="Silar P."/>
            <person name="Natvig D."/>
            <person name="Lalanne C."/>
            <person name="Gautier V."/>
            <person name="Ament-velasquez S.L."/>
            <person name="Kruys A."/>
            <person name="Hutchinson M.I."/>
            <person name="Powell A.J."/>
            <person name="Barry K."/>
            <person name="Miller A.N."/>
            <person name="Grigoriev I.V."/>
            <person name="Debuchy R."/>
            <person name="Gladieux P."/>
            <person name="Thoren M.H."/>
            <person name="Johannesson H."/>
        </authorList>
    </citation>
    <scope>NUCLEOTIDE SEQUENCE</scope>
    <source>
        <strain evidence="2">FGSC 1904</strain>
    </source>
</reference>
<keyword evidence="1" id="KW-0732">Signal</keyword>
<dbReference type="AlphaFoldDB" id="A0AAE0PE71"/>
<accession>A0AAE0PE71</accession>
<dbReference type="Proteomes" id="UP001281003">
    <property type="component" value="Unassembled WGS sequence"/>
</dbReference>
<dbReference type="EMBL" id="JAUTDP010000006">
    <property type="protein sequence ID" value="KAK3398232.1"/>
    <property type="molecule type" value="Genomic_DNA"/>
</dbReference>
<evidence type="ECO:0000256" key="1">
    <source>
        <dbReference type="SAM" id="SignalP"/>
    </source>
</evidence>
<organism evidence="2 3">
    <name type="scientific">Sordaria brevicollis</name>
    <dbReference type="NCBI Taxonomy" id="83679"/>
    <lineage>
        <taxon>Eukaryota</taxon>
        <taxon>Fungi</taxon>
        <taxon>Dikarya</taxon>
        <taxon>Ascomycota</taxon>
        <taxon>Pezizomycotina</taxon>
        <taxon>Sordariomycetes</taxon>
        <taxon>Sordariomycetidae</taxon>
        <taxon>Sordariales</taxon>
        <taxon>Sordariaceae</taxon>
        <taxon>Sordaria</taxon>
    </lineage>
</organism>
<evidence type="ECO:0000313" key="3">
    <source>
        <dbReference type="Proteomes" id="UP001281003"/>
    </source>
</evidence>
<sequence>MQGILSLTLVSQWLPLPIAVFGSRWWLPLHIMEDVSDWLADKISYKADLLSYSQRMSQARPTSTQLSDFRNHPTITCTYYN</sequence>
<protein>
    <submittedName>
        <fullName evidence="2">Uncharacterized protein</fullName>
    </submittedName>
</protein>
<keyword evidence="3" id="KW-1185">Reference proteome</keyword>
<feature type="chain" id="PRO_5042017110" evidence="1">
    <location>
        <begin position="23"/>
        <end position="81"/>
    </location>
</feature>
<proteinExistence type="predicted"/>
<comment type="caution">
    <text evidence="2">The sequence shown here is derived from an EMBL/GenBank/DDBJ whole genome shotgun (WGS) entry which is preliminary data.</text>
</comment>
<name>A0AAE0PE71_SORBR</name>
<evidence type="ECO:0000313" key="2">
    <source>
        <dbReference type="EMBL" id="KAK3398232.1"/>
    </source>
</evidence>
<reference evidence="2" key="1">
    <citation type="journal article" date="2023" name="Mol. Phylogenet. Evol.">
        <title>Genome-scale phylogeny and comparative genomics of the fungal order Sordariales.</title>
        <authorList>
            <person name="Hensen N."/>
            <person name="Bonometti L."/>
            <person name="Westerberg I."/>
            <person name="Brannstrom I.O."/>
            <person name="Guillou S."/>
            <person name="Cros-Aarteil S."/>
            <person name="Calhoun S."/>
            <person name="Haridas S."/>
            <person name="Kuo A."/>
            <person name="Mondo S."/>
            <person name="Pangilinan J."/>
            <person name="Riley R."/>
            <person name="LaButti K."/>
            <person name="Andreopoulos B."/>
            <person name="Lipzen A."/>
            <person name="Chen C."/>
            <person name="Yan M."/>
            <person name="Daum C."/>
            <person name="Ng V."/>
            <person name="Clum A."/>
            <person name="Steindorff A."/>
            <person name="Ohm R.A."/>
            <person name="Martin F."/>
            <person name="Silar P."/>
            <person name="Natvig D.O."/>
            <person name="Lalanne C."/>
            <person name="Gautier V."/>
            <person name="Ament-Velasquez S.L."/>
            <person name="Kruys A."/>
            <person name="Hutchinson M.I."/>
            <person name="Powell A.J."/>
            <person name="Barry K."/>
            <person name="Miller A.N."/>
            <person name="Grigoriev I.V."/>
            <person name="Debuchy R."/>
            <person name="Gladieux P."/>
            <person name="Hiltunen Thoren M."/>
            <person name="Johannesson H."/>
        </authorList>
    </citation>
    <scope>NUCLEOTIDE SEQUENCE</scope>
    <source>
        <strain evidence="2">FGSC 1904</strain>
    </source>
</reference>
<gene>
    <name evidence="2" type="ORF">B0T20DRAFT_203002</name>
</gene>
<feature type="signal peptide" evidence="1">
    <location>
        <begin position="1"/>
        <end position="22"/>
    </location>
</feature>